<dbReference type="InterPro" id="IPR033714">
    <property type="entry name" value="tRNA_bind_bactPheRS"/>
</dbReference>
<feature type="non-terminal residue" evidence="6">
    <location>
        <position position="316"/>
    </location>
</feature>
<evidence type="ECO:0000256" key="4">
    <source>
        <dbReference type="SAM" id="MobiDB-lite"/>
    </source>
</evidence>
<evidence type="ECO:0000313" key="7">
    <source>
        <dbReference type="Proteomes" id="UP000485058"/>
    </source>
</evidence>
<dbReference type="PROSITE" id="PS50886">
    <property type="entry name" value="TRBD"/>
    <property type="match status" value="1"/>
</dbReference>
<protein>
    <recommendedName>
        <fullName evidence="5">tRNA-binding domain-containing protein</fullName>
    </recommendedName>
</protein>
<name>A0A6A0A7J6_HAELA</name>
<keyword evidence="2 3" id="KW-0694">RNA-binding</keyword>
<evidence type="ECO:0000313" key="6">
    <source>
        <dbReference type="EMBL" id="GFH28488.1"/>
    </source>
</evidence>
<dbReference type="CDD" id="cd02796">
    <property type="entry name" value="tRNA_bind_bactPheRS"/>
    <property type="match status" value="1"/>
</dbReference>
<feature type="region of interest" description="Disordered" evidence="4">
    <location>
        <begin position="174"/>
        <end position="200"/>
    </location>
</feature>
<dbReference type="EMBL" id="BLLF01003900">
    <property type="protein sequence ID" value="GFH28488.1"/>
    <property type="molecule type" value="Genomic_DNA"/>
</dbReference>
<reference evidence="6 7" key="1">
    <citation type="submission" date="2020-02" db="EMBL/GenBank/DDBJ databases">
        <title>Draft genome sequence of Haematococcus lacustris strain NIES-144.</title>
        <authorList>
            <person name="Morimoto D."/>
            <person name="Nakagawa S."/>
            <person name="Yoshida T."/>
            <person name="Sawayama S."/>
        </authorList>
    </citation>
    <scope>NUCLEOTIDE SEQUENCE [LARGE SCALE GENOMIC DNA]</scope>
    <source>
        <strain evidence="6 7">NIES-144</strain>
    </source>
</reference>
<feature type="compositionally biased region" description="Basic residues" evidence="4">
    <location>
        <begin position="306"/>
        <end position="316"/>
    </location>
</feature>
<feature type="non-terminal residue" evidence="6">
    <location>
        <position position="1"/>
    </location>
</feature>
<dbReference type="AlphaFoldDB" id="A0A6A0A7J6"/>
<keyword evidence="7" id="KW-1185">Reference proteome</keyword>
<evidence type="ECO:0000256" key="2">
    <source>
        <dbReference type="ARBA" id="ARBA00022884"/>
    </source>
</evidence>
<dbReference type="SUPFAM" id="SSF50249">
    <property type="entry name" value="Nucleic acid-binding proteins"/>
    <property type="match status" value="1"/>
</dbReference>
<feature type="region of interest" description="Disordered" evidence="4">
    <location>
        <begin position="130"/>
        <end position="154"/>
    </location>
</feature>
<dbReference type="InterPro" id="IPR002547">
    <property type="entry name" value="tRNA-bd_dom"/>
</dbReference>
<keyword evidence="1 3" id="KW-0820">tRNA-binding</keyword>
<feature type="region of interest" description="Disordered" evidence="4">
    <location>
        <begin position="215"/>
        <end position="255"/>
    </location>
</feature>
<feature type="compositionally biased region" description="Low complexity" evidence="4">
    <location>
        <begin position="137"/>
        <end position="149"/>
    </location>
</feature>
<dbReference type="Proteomes" id="UP000485058">
    <property type="component" value="Unassembled WGS sequence"/>
</dbReference>
<feature type="compositionally biased region" description="Low complexity" evidence="4">
    <location>
        <begin position="215"/>
        <end position="224"/>
    </location>
</feature>
<dbReference type="Gene3D" id="2.40.50.140">
    <property type="entry name" value="Nucleic acid-binding proteins"/>
    <property type="match status" value="1"/>
</dbReference>
<evidence type="ECO:0000256" key="1">
    <source>
        <dbReference type="ARBA" id="ARBA00022555"/>
    </source>
</evidence>
<dbReference type="Pfam" id="PF01588">
    <property type="entry name" value="tRNA_bind"/>
    <property type="match status" value="1"/>
</dbReference>
<comment type="caution">
    <text evidence="6">The sequence shown here is derived from an EMBL/GenBank/DDBJ whole genome shotgun (WGS) entry which is preliminary data.</text>
</comment>
<proteinExistence type="predicted"/>
<evidence type="ECO:0000259" key="5">
    <source>
        <dbReference type="PROSITE" id="PS50886"/>
    </source>
</evidence>
<gene>
    <name evidence="6" type="ORF">HaLaN_26989</name>
</gene>
<feature type="domain" description="TRNA-binding" evidence="5">
    <location>
        <begin position="1"/>
        <end position="107"/>
    </location>
</feature>
<evidence type="ECO:0000256" key="3">
    <source>
        <dbReference type="PROSITE-ProRule" id="PRU00209"/>
    </source>
</evidence>
<accession>A0A6A0A7J6</accession>
<organism evidence="6 7">
    <name type="scientific">Haematococcus lacustris</name>
    <name type="common">Green alga</name>
    <name type="synonym">Haematococcus pluvialis</name>
    <dbReference type="NCBI Taxonomy" id="44745"/>
    <lineage>
        <taxon>Eukaryota</taxon>
        <taxon>Viridiplantae</taxon>
        <taxon>Chlorophyta</taxon>
        <taxon>core chlorophytes</taxon>
        <taxon>Chlorophyceae</taxon>
        <taxon>CS clade</taxon>
        <taxon>Chlamydomonadales</taxon>
        <taxon>Haematococcaceae</taxon>
        <taxon>Haematococcus</taxon>
    </lineage>
</organism>
<dbReference type="InterPro" id="IPR012340">
    <property type="entry name" value="NA-bd_OB-fold"/>
</dbReference>
<sequence length="316" mass="31633">MSLLVAEVVGVVPHPKAGDKMRVAELDTGYGRLKVVTTALNVKRGMKVVFAPVGVTTASGLTISQRTLKGVDSFGMLCSAYDIGWSSVADGQLVVLEEDAVVGQPAPQQAPEQNAASLFAALEEAVTVDKAEEQEEQAAAAPAPEAEAAGGKKKKGVKRVGAARLFAALEESVGAGPEAGPGGDGAADQAVTAGSKKKGVKKVGAASLFAALEESAKGGEAAAADPSPQPAGEQPDVSQAVADASSKKKKKKKGGEDIDSLFAALALGEKGGKASKAKEADQELDALLAELDAPKAAAAPGAEGKGKKKKGKGGKS</sequence>
<dbReference type="GO" id="GO:0000049">
    <property type="term" value="F:tRNA binding"/>
    <property type="evidence" value="ECO:0007669"/>
    <property type="project" value="UniProtKB-UniRule"/>
</dbReference>
<feature type="region of interest" description="Disordered" evidence="4">
    <location>
        <begin position="295"/>
        <end position="316"/>
    </location>
</feature>